<comment type="similarity">
    <text evidence="2">Belongs to the CPA3 antiporters (TC 2.A.63) subunit C family.</text>
</comment>
<dbReference type="NCBIfam" id="NF005929">
    <property type="entry name" value="PRK07946.1"/>
    <property type="match status" value="1"/>
</dbReference>
<evidence type="ECO:0000256" key="8">
    <source>
        <dbReference type="SAM" id="Phobius"/>
    </source>
</evidence>
<dbReference type="GO" id="GO:0005886">
    <property type="term" value="C:plasma membrane"/>
    <property type="evidence" value="ECO:0007669"/>
    <property type="project" value="UniProtKB-SubCell"/>
</dbReference>
<dbReference type="PANTHER" id="PTHR34583:SF2">
    <property type="entry name" value="ANTIPORTER SUBUNIT MNHC2-RELATED"/>
    <property type="match status" value="1"/>
</dbReference>
<evidence type="ECO:0000256" key="6">
    <source>
        <dbReference type="ARBA" id="ARBA00023136"/>
    </source>
</evidence>
<dbReference type="Pfam" id="PF00420">
    <property type="entry name" value="Oxidored_q2"/>
    <property type="match status" value="1"/>
</dbReference>
<dbReference type="InterPro" id="IPR050601">
    <property type="entry name" value="CPA3_antiporter_subunitC"/>
</dbReference>
<dbReference type="EMBL" id="QOUI01000004">
    <property type="protein sequence ID" value="RCK70004.1"/>
    <property type="molecule type" value="Genomic_DNA"/>
</dbReference>
<evidence type="ECO:0000313" key="9">
    <source>
        <dbReference type="EMBL" id="RCK70004.1"/>
    </source>
</evidence>
<keyword evidence="3" id="KW-1003">Cell membrane</keyword>
<dbReference type="PANTHER" id="PTHR34583">
    <property type="entry name" value="ANTIPORTER SUBUNIT MNHC2-RELATED"/>
    <property type="match status" value="1"/>
</dbReference>
<feature type="compositionally biased region" description="Basic and acidic residues" evidence="7">
    <location>
        <begin position="206"/>
        <end position="216"/>
    </location>
</feature>
<comment type="subcellular location">
    <subcellularLocation>
        <location evidence="1">Cell membrane</location>
        <topology evidence="1">Multi-pass membrane protein</topology>
    </subcellularLocation>
</comment>
<proteinExistence type="inferred from homology"/>
<feature type="transmembrane region" description="Helical" evidence="8">
    <location>
        <begin position="74"/>
        <end position="94"/>
    </location>
</feature>
<evidence type="ECO:0000256" key="2">
    <source>
        <dbReference type="ARBA" id="ARBA00010388"/>
    </source>
</evidence>
<evidence type="ECO:0000256" key="5">
    <source>
        <dbReference type="ARBA" id="ARBA00022989"/>
    </source>
</evidence>
<evidence type="ECO:0000256" key="4">
    <source>
        <dbReference type="ARBA" id="ARBA00022692"/>
    </source>
</evidence>
<gene>
    <name evidence="9" type="ORF">DT076_08320</name>
</gene>
<dbReference type="Proteomes" id="UP000252770">
    <property type="component" value="Unassembled WGS sequence"/>
</dbReference>
<name>A0A367YVV0_9ACTN</name>
<reference evidence="9 10" key="1">
    <citation type="submission" date="2018-07" db="EMBL/GenBank/DDBJ databases">
        <title>Desertimonas flava gen. nov. sp. nov.</title>
        <authorList>
            <person name="Liu S."/>
        </authorList>
    </citation>
    <scope>NUCLEOTIDE SEQUENCE [LARGE SCALE GENOMIC DNA]</scope>
    <source>
        <strain evidence="9 10">16Sb5-5</strain>
    </source>
</reference>
<keyword evidence="6 8" id="KW-0472">Membrane</keyword>
<evidence type="ECO:0000256" key="1">
    <source>
        <dbReference type="ARBA" id="ARBA00004651"/>
    </source>
</evidence>
<evidence type="ECO:0000313" key="10">
    <source>
        <dbReference type="Proteomes" id="UP000252770"/>
    </source>
</evidence>
<sequence length="216" mass="22310">MTPNLLLCLLAGLLVGCGVHLLLARSVVRALLGFLLLGNGINLLFVVAAGPRGRPPIVGLGDESQPMADPLPQAMSLTAIVITLAMTGFVLALAHRSWQLSRSDVVEDDPEDARIGLRALENDMSESDFHGGPGADPRHVDPDEAPPGTVPEEDDGTHPDPDAAPPGSAPGKRAEPGVPGSDDAAAGLDADRPDHVDPDPSTPEPPARRPGQEGAL</sequence>
<dbReference type="Gene3D" id="1.10.287.3510">
    <property type="match status" value="1"/>
</dbReference>
<dbReference type="InterPro" id="IPR039428">
    <property type="entry name" value="NUOK/Mnh_C1-like"/>
</dbReference>
<dbReference type="RefSeq" id="WP_114126190.1">
    <property type="nucleotide sequence ID" value="NZ_QOUI01000004.1"/>
</dbReference>
<keyword evidence="4 8" id="KW-0812">Transmembrane</keyword>
<protein>
    <submittedName>
        <fullName evidence="9">Na(+)/H(+) antiporter subunit C</fullName>
    </submittedName>
</protein>
<feature type="compositionally biased region" description="Basic and acidic residues" evidence="7">
    <location>
        <begin position="189"/>
        <end position="198"/>
    </location>
</feature>
<keyword evidence="5 8" id="KW-1133">Transmembrane helix</keyword>
<evidence type="ECO:0000256" key="3">
    <source>
        <dbReference type="ARBA" id="ARBA00022475"/>
    </source>
</evidence>
<accession>A0A367YVV0</accession>
<keyword evidence="10" id="KW-1185">Reference proteome</keyword>
<evidence type="ECO:0000256" key="7">
    <source>
        <dbReference type="SAM" id="MobiDB-lite"/>
    </source>
</evidence>
<feature type="region of interest" description="Disordered" evidence="7">
    <location>
        <begin position="121"/>
        <end position="216"/>
    </location>
</feature>
<organism evidence="9 10">
    <name type="scientific">Desertihabitans brevis</name>
    <dbReference type="NCBI Taxonomy" id="2268447"/>
    <lineage>
        <taxon>Bacteria</taxon>
        <taxon>Bacillati</taxon>
        <taxon>Actinomycetota</taxon>
        <taxon>Actinomycetes</taxon>
        <taxon>Propionibacteriales</taxon>
        <taxon>Propionibacteriaceae</taxon>
        <taxon>Desertihabitans</taxon>
    </lineage>
</organism>
<dbReference type="AlphaFoldDB" id="A0A367YVV0"/>
<comment type="caution">
    <text evidence="9">The sequence shown here is derived from an EMBL/GenBank/DDBJ whole genome shotgun (WGS) entry which is preliminary data.</text>
</comment>